<dbReference type="PANTHER" id="PTHR19353:SF13">
    <property type="entry name" value="FATTY ACID DESATURASE 6"/>
    <property type="match status" value="1"/>
</dbReference>
<keyword evidence="5" id="KW-1133">Transmembrane helix</keyword>
<accession>A0ABD0WH94</accession>
<feature type="transmembrane region" description="Helical" evidence="5">
    <location>
        <begin position="206"/>
        <end position="224"/>
    </location>
</feature>
<feature type="transmembrane region" description="Helical" evidence="5">
    <location>
        <begin position="267"/>
        <end position="287"/>
    </location>
</feature>
<proteinExistence type="predicted"/>
<evidence type="ECO:0000313" key="7">
    <source>
        <dbReference type="EMBL" id="KAL0964841.1"/>
    </source>
</evidence>
<dbReference type="Pfam" id="PF00487">
    <property type="entry name" value="FA_desaturase"/>
    <property type="match status" value="1"/>
</dbReference>
<evidence type="ECO:0000256" key="2">
    <source>
        <dbReference type="ARBA" id="ARBA00022832"/>
    </source>
</evidence>
<evidence type="ECO:0000256" key="4">
    <source>
        <dbReference type="ARBA" id="ARBA00023160"/>
    </source>
</evidence>
<feature type="transmembrane region" description="Helical" evidence="5">
    <location>
        <begin position="236"/>
        <end position="255"/>
    </location>
</feature>
<keyword evidence="3" id="KW-0443">Lipid metabolism</keyword>
<dbReference type="InterPro" id="IPR012171">
    <property type="entry name" value="Fatty_acid_desaturase"/>
</dbReference>
<organism evidence="7 8">
    <name type="scientific">Umbra pygmaea</name>
    <name type="common">Eastern mudminnow</name>
    <dbReference type="NCBI Taxonomy" id="75934"/>
    <lineage>
        <taxon>Eukaryota</taxon>
        <taxon>Metazoa</taxon>
        <taxon>Chordata</taxon>
        <taxon>Craniata</taxon>
        <taxon>Vertebrata</taxon>
        <taxon>Euteleostomi</taxon>
        <taxon>Actinopterygii</taxon>
        <taxon>Neopterygii</taxon>
        <taxon>Teleostei</taxon>
        <taxon>Protacanthopterygii</taxon>
        <taxon>Esociformes</taxon>
        <taxon>Umbridae</taxon>
        <taxon>Umbra</taxon>
    </lineage>
</organism>
<feature type="domain" description="Fatty acid desaturase" evidence="6">
    <location>
        <begin position="120"/>
        <end position="366"/>
    </location>
</feature>
<keyword evidence="4" id="KW-0275">Fatty acid biosynthesis</keyword>
<dbReference type="InterPro" id="IPR005804">
    <property type="entry name" value="FA_desaturase_dom"/>
</dbReference>
<keyword evidence="5" id="KW-0812">Transmembrane</keyword>
<evidence type="ECO:0000313" key="8">
    <source>
        <dbReference type="Proteomes" id="UP001557470"/>
    </source>
</evidence>
<keyword evidence="2" id="KW-0276">Fatty acid metabolism</keyword>
<evidence type="ECO:0000256" key="3">
    <source>
        <dbReference type="ARBA" id="ARBA00023098"/>
    </source>
</evidence>
<feature type="transmembrane region" description="Helical" evidence="5">
    <location>
        <begin position="97"/>
        <end position="114"/>
    </location>
</feature>
<evidence type="ECO:0000256" key="1">
    <source>
        <dbReference type="ARBA" id="ARBA00022516"/>
    </source>
</evidence>
<name>A0ABD0WH94_UMBPY</name>
<feature type="transmembrane region" description="Helical" evidence="5">
    <location>
        <begin position="158"/>
        <end position="176"/>
    </location>
</feature>
<gene>
    <name evidence="7" type="ORF">UPYG_G00329750</name>
</gene>
<keyword evidence="8" id="KW-1185">Reference proteome</keyword>
<keyword evidence="1" id="KW-0444">Lipid biosynthesis</keyword>
<feature type="transmembrane region" description="Helical" evidence="5">
    <location>
        <begin position="121"/>
        <end position="138"/>
    </location>
</feature>
<evidence type="ECO:0000256" key="5">
    <source>
        <dbReference type="SAM" id="Phobius"/>
    </source>
</evidence>
<reference evidence="7 8" key="1">
    <citation type="submission" date="2024-06" db="EMBL/GenBank/DDBJ databases">
        <authorList>
            <person name="Pan Q."/>
            <person name="Wen M."/>
            <person name="Jouanno E."/>
            <person name="Zahm M."/>
            <person name="Klopp C."/>
            <person name="Cabau C."/>
            <person name="Louis A."/>
            <person name="Berthelot C."/>
            <person name="Parey E."/>
            <person name="Roest Crollius H."/>
            <person name="Montfort J."/>
            <person name="Robinson-Rechavi M."/>
            <person name="Bouchez O."/>
            <person name="Lampietro C."/>
            <person name="Lopez Roques C."/>
            <person name="Donnadieu C."/>
            <person name="Postlethwait J."/>
            <person name="Bobe J."/>
            <person name="Verreycken H."/>
            <person name="Guiguen Y."/>
        </authorList>
    </citation>
    <scope>NUCLEOTIDE SEQUENCE [LARGE SCALE GENOMIC DNA]</scope>
    <source>
        <strain evidence="7">Up_M1</strain>
        <tissue evidence="7">Testis</tissue>
    </source>
</reference>
<sequence>MHHVPEEWREERSIRGEEDFVTPWQGEEVLFQGNDGVSGTSKQDEEKMTAEGNAELKHRAARGMDQLDKESLMMELTRLVQKTVKSSSWWERRGVDITILGLAFLLLPPAFLLLRSSQTLVCVLGIGLMGVSHAVITVKGTHLASHGSLSESPAWAEIWAVFFIEVCGSFTAKAGVSGHVKLHHAHTNVVGLGDSSTWKIPCLPRTVYLFIAPLAVPVITPLVALGQLKEQPVGPALRTALMVCLGFYSQFWLLIHVSGFQCPYRTLLCMLICRAMFSLPFIHVNIFQHIGLPMFSPTRRPKRIYQMTHGVLNLPRNPLLDWTFGHSLINCHVEHHLFPFLSDNMCLKVKPIVSQFLKEKNLPYQEDTYCSRLRLFYHKYQELMVFAPPITELVGEQ</sequence>
<protein>
    <recommendedName>
        <fullName evidence="6">Fatty acid desaturase domain-containing protein</fullName>
    </recommendedName>
</protein>
<evidence type="ECO:0000259" key="6">
    <source>
        <dbReference type="Pfam" id="PF00487"/>
    </source>
</evidence>
<dbReference type="AlphaFoldDB" id="A0ABD0WH94"/>
<comment type="caution">
    <text evidence="7">The sequence shown here is derived from an EMBL/GenBank/DDBJ whole genome shotgun (WGS) entry which is preliminary data.</text>
</comment>
<dbReference type="Proteomes" id="UP001557470">
    <property type="component" value="Unassembled WGS sequence"/>
</dbReference>
<dbReference type="GO" id="GO:0006633">
    <property type="term" value="P:fatty acid biosynthetic process"/>
    <property type="evidence" value="ECO:0007669"/>
    <property type="project" value="UniProtKB-KW"/>
</dbReference>
<keyword evidence="5" id="KW-0472">Membrane</keyword>
<dbReference type="PANTHER" id="PTHR19353">
    <property type="entry name" value="FATTY ACID DESATURASE 2"/>
    <property type="match status" value="1"/>
</dbReference>
<dbReference type="EMBL" id="JAGEUA010000010">
    <property type="protein sequence ID" value="KAL0964841.1"/>
    <property type="molecule type" value="Genomic_DNA"/>
</dbReference>